<keyword evidence="2" id="KW-1185">Reference proteome</keyword>
<sequence length="61" mass="7090">MIKESTLINHLNTVSIHFEISFDKTAVLVPDKFKPTNYPKRTQSSLKRLQKLGYQIQTTIK</sequence>
<evidence type="ECO:0000313" key="2">
    <source>
        <dbReference type="Proteomes" id="UP000239522"/>
    </source>
</evidence>
<accession>A0A2S7KZA6</accession>
<name>A0A2S7KZA6_9FLAO</name>
<gene>
    <name evidence="1" type="ORF">BST83_13215</name>
</gene>
<proteinExistence type="predicted"/>
<evidence type="ECO:0000313" key="1">
    <source>
        <dbReference type="EMBL" id="PQB08004.1"/>
    </source>
</evidence>
<dbReference type="EMBL" id="MQUA01000013">
    <property type="protein sequence ID" value="PQB08004.1"/>
    <property type="molecule type" value="Genomic_DNA"/>
</dbReference>
<protein>
    <submittedName>
        <fullName evidence="1">Uncharacterized protein</fullName>
    </submittedName>
</protein>
<dbReference type="Proteomes" id="UP000239522">
    <property type="component" value="Unassembled WGS sequence"/>
</dbReference>
<dbReference type="RefSeq" id="WP_104810206.1">
    <property type="nucleotide sequence ID" value="NZ_MQUA01000013.1"/>
</dbReference>
<reference evidence="1 2" key="1">
    <citation type="submission" date="2016-11" db="EMBL/GenBank/DDBJ databases">
        <title>Trade-off between light-utilization and light-protection in marine flavobacteria.</title>
        <authorList>
            <person name="Kumagai Y."/>
        </authorList>
    </citation>
    <scope>NUCLEOTIDE SEQUENCE [LARGE SCALE GENOMIC DNA]</scope>
    <source>
        <strain evidence="1 2">ATCC 700397</strain>
    </source>
</reference>
<organism evidence="1 2">
    <name type="scientific">Polaribacter filamentus</name>
    <dbReference type="NCBI Taxonomy" id="53483"/>
    <lineage>
        <taxon>Bacteria</taxon>
        <taxon>Pseudomonadati</taxon>
        <taxon>Bacteroidota</taxon>
        <taxon>Flavobacteriia</taxon>
        <taxon>Flavobacteriales</taxon>
        <taxon>Flavobacteriaceae</taxon>
    </lineage>
</organism>
<dbReference type="AlphaFoldDB" id="A0A2S7KZA6"/>
<comment type="caution">
    <text evidence="1">The sequence shown here is derived from an EMBL/GenBank/DDBJ whole genome shotgun (WGS) entry which is preliminary data.</text>
</comment>